<dbReference type="Proteomes" id="UP001161409">
    <property type="component" value="Unassembled WGS sequence"/>
</dbReference>
<evidence type="ECO:0000256" key="3">
    <source>
        <dbReference type="ARBA" id="ARBA00023163"/>
    </source>
</evidence>
<reference evidence="5" key="1">
    <citation type="journal article" date="2014" name="Int. J. Syst. Evol. Microbiol.">
        <title>Complete genome of a new Firmicutes species belonging to the dominant human colonic microbiota ('Ruminococcus bicirculans') reveals two chromosomes and a selective capacity to utilize plant glucans.</title>
        <authorList>
            <consortium name="NISC Comparative Sequencing Program"/>
            <person name="Wegmann U."/>
            <person name="Louis P."/>
            <person name="Goesmann A."/>
            <person name="Henrissat B."/>
            <person name="Duncan S.H."/>
            <person name="Flint H.J."/>
        </authorList>
    </citation>
    <scope>NUCLEOTIDE SEQUENCE</scope>
    <source>
        <strain evidence="5">NBRC 103408</strain>
    </source>
</reference>
<keyword evidence="2" id="KW-0238">DNA-binding</keyword>
<dbReference type="SMART" id="SM00354">
    <property type="entry name" value="HTH_LACI"/>
    <property type="match status" value="1"/>
</dbReference>
<dbReference type="EMBL" id="BSNF01000008">
    <property type="protein sequence ID" value="GLQ06862.1"/>
    <property type="molecule type" value="Genomic_DNA"/>
</dbReference>
<evidence type="ECO:0000256" key="1">
    <source>
        <dbReference type="ARBA" id="ARBA00023015"/>
    </source>
</evidence>
<sequence length="348" mass="36749">MPSTIKDVAARAGVSLATVSRYINGTGKLRPATAERVNAAIAELGFRPNAVGRSLSTSHTKSLGVVIPSLSNPVFSDAVSGINEAARAEGYRLMFTSTEYNRAEEVEAVSSLLEYRVDGLILTVADAEEAPALDLLEAAGVPYTLLYNQSGRSARPAVTIDNVAAGREVAQHLLALGHQRLGMVSGSFSASDRAMARRDGFTAEIVARGFPAPRVLEVDFVNSEVEEALVLLMRDRDTAPTALFCSNDLLAISVIGALERIGLNVPEDVSVLGFDGIAIGTHLHPTLTTVVQPSRDMGQTATRQLLACLQGGSDPDTMILPYRLQIGESVGPAAKPSPTGPSELNQTK</sequence>
<organism evidence="5 6">
    <name type="scientific">Sneathiella chinensis</name>
    <dbReference type="NCBI Taxonomy" id="349750"/>
    <lineage>
        <taxon>Bacteria</taxon>
        <taxon>Pseudomonadati</taxon>
        <taxon>Pseudomonadota</taxon>
        <taxon>Alphaproteobacteria</taxon>
        <taxon>Sneathiellales</taxon>
        <taxon>Sneathiellaceae</taxon>
        <taxon>Sneathiella</taxon>
    </lineage>
</organism>
<dbReference type="PANTHER" id="PTHR30146:SF109">
    <property type="entry name" value="HTH-TYPE TRANSCRIPTIONAL REGULATOR GALS"/>
    <property type="match status" value="1"/>
</dbReference>
<evidence type="ECO:0000256" key="2">
    <source>
        <dbReference type="ARBA" id="ARBA00023125"/>
    </source>
</evidence>
<reference evidence="5" key="2">
    <citation type="submission" date="2023-01" db="EMBL/GenBank/DDBJ databases">
        <title>Draft genome sequence of Sneathiella chinensis strain NBRC 103408.</title>
        <authorList>
            <person name="Sun Q."/>
            <person name="Mori K."/>
        </authorList>
    </citation>
    <scope>NUCLEOTIDE SEQUENCE</scope>
    <source>
        <strain evidence="5">NBRC 103408</strain>
    </source>
</reference>
<evidence type="ECO:0000313" key="6">
    <source>
        <dbReference type="Proteomes" id="UP001161409"/>
    </source>
</evidence>
<dbReference type="InterPro" id="IPR000843">
    <property type="entry name" value="HTH_LacI"/>
</dbReference>
<protein>
    <submittedName>
        <fullName evidence="5">LacI family transcriptional regulator</fullName>
    </submittedName>
</protein>
<dbReference type="Gene3D" id="1.10.260.40">
    <property type="entry name" value="lambda repressor-like DNA-binding domains"/>
    <property type="match status" value="1"/>
</dbReference>
<keyword evidence="3" id="KW-0804">Transcription</keyword>
<dbReference type="PROSITE" id="PS50932">
    <property type="entry name" value="HTH_LACI_2"/>
    <property type="match status" value="1"/>
</dbReference>
<comment type="caution">
    <text evidence="5">The sequence shown here is derived from an EMBL/GenBank/DDBJ whole genome shotgun (WGS) entry which is preliminary data.</text>
</comment>
<proteinExistence type="predicted"/>
<dbReference type="Pfam" id="PF00356">
    <property type="entry name" value="LacI"/>
    <property type="match status" value="1"/>
</dbReference>
<keyword evidence="6" id="KW-1185">Reference proteome</keyword>
<evidence type="ECO:0000259" key="4">
    <source>
        <dbReference type="PROSITE" id="PS50932"/>
    </source>
</evidence>
<name>A0ABQ5U458_9PROT</name>
<dbReference type="PROSITE" id="PS00356">
    <property type="entry name" value="HTH_LACI_1"/>
    <property type="match status" value="1"/>
</dbReference>
<dbReference type="SUPFAM" id="SSF47413">
    <property type="entry name" value="lambda repressor-like DNA-binding domains"/>
    <property type="match status" value="1"/>
</dbReference>
<dbReference type="InterPro" id="IPR001761">
    <property type="entry name" value="Peripla_BP/Lac1_sug-bd_dom"/>
</dbReference>
<dbReference type="RefSeq" id="WP_169560963.1">
    <property type="nucleotide sequence ID" value="NZ_BSNF01000008.1"/>
</dbReference>
<dbReference type="InterPro" id="IPR010982">
    <property type="entry name" value="Lambda_DNA-bd_dom_sf"/>
</dbReference>
<dbReference type="PANTHER" id="PTHR30146">
    <property type="entry name" value="LACI-RELATED TRANSCRIPTIONAL REPRESSOR"/>
    <property type="match status" value="1"/>
</dbReference>
<dbReference type="PRINTS" id="PR00036">
    <property type="entry name" value="HTHLACI"/>
</dbReference>
<dbReference type="CDD" id="cd01392">
    <property type="entry name" value="HTH_LacI"/>
    <property type="match status" value="1"/>
</dbReference>
<keyword evidence="1" id="KW-0805">Transcription regulation</keyword>
<evidence type="ECO:0000313" key="5">
    <source>
        <dbReference type="EMBL" id="GLQ06862.1"/>
    </source>
</evidence>
<dbReference type="InterPro" id="IPR028082">
    <property type="entry name" value="Peripla_BP_I"/>
</dbReference>
<dbReference type="Pfam" id="PF00532">
    <property type="entry name" value="Peripla_BP_1"/>
    <property type="match status" value="1"/>
</dbReference>
<dbReference type="SUPFAM" id="SSF53822">
    <property type="entry name" value="Periplasmic binding protein-like I"/>
    <property type="match status" value="1"/>
</dbReference>
<accession>A0ABQ5U458</accession>
<dbReference type="Gene3D" id="3.40.50.2300">
    <property type="match status" value="2"/>
</dbReference>
<feature type="domain" description="HTH lacI-type" evidence="4">
    <location>
        <begin position="3"/>
        <end position="57"/>
    </location>
</feature>
<gene>
    <name evidence="5" type="ORF">GCM10007924_20830</name>
</gene>